<proteinExistence type="predicted"/>
<sequence>MVMVMVAAGLTATVADTYNTINGLAICQPILLKDNKMFANYYYPFYRSFGYPSPWGLPFGYTNYGSNIIGSAIADQHMNTIGAGAIGGIQVATPTVV</sequence>
<gene>
    <name evidence="1" type="ORF">UFOVP71_315</name>
</gene>
<accession>A0A6J5TCY4</accession>
<protein>
    <submittedName>
        <fullName evidence="1">Uncharacterized protein</fullName>
    </submittedName>
</protein>
<evidence type="ECO:0000313" key="1">
    <source>
        <dbReference type="EMBL" id="CAB4241777.1"/>
    </source>
</evidence>
<dbReference type="EMBL" id="LR797824">
    <property type="protein sequence ID" value="CAB4241777.1"/>
    <property type="molecule type" value="Genomic_DNA"/>
</dbReference>
<organism evidence="1">
    <name type="scientific">uncultured Caudovirales phage</name>
    <dbReference type="NCBI Taxonomy" id="2100421"/>
    <lineage>
        <taxon>Viruses</taxon>
        <taxon>Duplodnaviria</taxon>
        <taxon>Heunggongvirae</taxon>
        <taxon>Uroviricota</taxon>
        <taxon>Caudoviricetes</taxon>
        <taxon>Peduoviridae</taxon>
        <taxon>Maltschvirus</taxon>
        <taxon>Maltschvirus maltsch</taxon>
    </lineage>
</organism>
<name>A0A6J5TCY4_9CAUD</name>
<reference evidence="1" key="1">
    <citation type="submission" date="2020-05" db="EMBL/GenBank/DDBJ databases">
        <authorList>
            <person name="Chiriac C."/>
            <person name="Salcher M."/>
            <person name="Ghai R."/>
            <person name="Kavagutti S V."/>
        </authorList>
    </citation>
    <scope>NUCLEOTIDE SEQUENCE</scope>
</reference>